<feature type="transmembrane region" description="Helical" evidence="4">
    <location>
        <begin position="183"/>
        <end position="200"/>
    </location>
</feature>
<feature type="transmembrane region" description="Helical" evidence="4">
    <location>
        <begin position="392"/>
        <end position="409"/>
    </location>
</feature>
<dbReference type="PANTHER" id="PTHR42910:SF1">
    <property type="entry name" value="MAJOR FACILITATOR SUPERFAMILY (MFS) PROFILE DOMAIN-CONTAINING PROTEIN"/>
    <property type="match status" value="1"/>
</dbReference>
<name>D7A8F7_ANCN5</name>
<feature type="transmembrane region" description="Helical" evidence="4">
    <location>
        <begin position="301"/>
        <end position="322"/>
    </location>
</feature>
<feature type="transmembrane region" description="Helical" evidence="4">
    <location>
        <begin position="94"/>
        <end position="113"/>
    </location>
</feature>
<feature type="transmembrane region" description="Helical" evidence="4">
    <location>
        <begin position="268"/>
        <end position="289"/>
    </location>
</feature>
<dbReference type="InterPro" id="IPR020846">
    <property type="entry name" value="MFS_dom"/>
</dbReference>
<dbReference type="AlphaFoldDB" id="D7A8F7"/>
<feature type="transmembrane region" description="Helical" evidence="4">
    <location>
        <begin position="329"/>
        <end position="349"/>
    </location>
</feature>
<keyword evidence="3 4" id="KW-0472">Membrane</keyword>
<evidence type="ECO:0000313" key="6">
    <source>
        <dbReference type="EMBL" id="ADH88630.1"/>
    </source>
</evidence>
<dbReference type="STRING" id="639283.Snov_1320"/>
<dbReference type="CDD" id="cd17324">
    <property type="entry name" value="MFS_NepI_like"/>
    <property type="match status" value="1"/>
</dbReference>
<accession>D7A8F7</accession>
<feature type="transmembrane region" description="Helical" evidence="4">
    <location>
        <begin position="355"/>
        <end position="380"/>
    </location>
</feature>
<evidence type="ECO:0000256" key="3">
    <source>
        <dbReference type="ARBA" id="ARBA00023136"/>
    </source>
</evidence>
<dbReference type="GO" id="GO:0022857">
    <property type="term" value="F:transmembrane transporter activity"/>
    <property type="evidence" value="ECO:0007669"/>
    <property type="project" value="InterPro"/>
</dbReference>
<keyword evidence="7" id="KW-1185">Reference proteome</keyword>
<evidence type="ECO:0000313" key="7">
    <source>
        <dbReference type="Proteomes" id="UP000006633"/>
    </source>
</evidence>
<feature type="transmembrane region" description="Helical" evidence="4">
    <location>
        <begin position="125"/>
        <end position="143"/>
    </location>
</feature>
<dbReference type="PANTHER" id="PTHR42910">
    <property type="entry name" value="TRANSPORTER SCO4007-RELATED"/>
    <property type="match status" value="1"/>
</dbReference>
<dbReference type="Pfam" id="PF07690">
    <property type="entry name" value="MFS_1"/>
    <property type="match status" value="1"/>
</dbReference>
<feature type="transmembrane region" description="Helical" evidence="4">
    <location>
        <begin position="55"/>
        <end position="74"/>
    </location>
</feature>
<gene>
    <name evidence="6" type="ordered locus">Snov_1320</name>
</gene>
<dbReference type="EMBL" id="CP002026">
    <property type="protein sequence ID" value="ADH88630.1"/>
    <property type="molecule type" value="Genomic_DNA"/>
</dbReference>
<evidence type="ECO:0000256" key="1">
    <source>
        <dbReference type="ARBA" id="ARBA00022692"/>
    </source>
</evidence>
<protein>
    <submittedName>
        <fullName evidence="6">Major facilitator superfamily MFS_1</fullName>
    </submittedName>
</protein>
<dbReference type="Proteomes" id="UP000006633">
    <property type="component" value="Chromosome"/>
</dbReference>
<evidence type="ECO:0000259" key="5">
    <source>
        <dbReference type="PROSITE" id="PS50850"/>
    </source>
</evidence>
<dbReference type="KEGG" id="sno:Snov_1320"/>
<organism evidence="6 7">
    <name type="scientific">Ancylobacter novellus (strain ATCC 8093 / DSM 506 / JCM 20403 / CCM 1077 / IAM 12100 / NBRC 12443 / NCIMB 10456)</name>
    <name type="common">Starkeya novella</name>
    <dbReference type="NCBI Taxonomy" id="639283"/>
    <lineage>
        <taxon>Bacteria</taxon>
        <taxon>Pseudomonadati</taxon>
        <taxon>Pseudomonadota</taxon>
        <taxon>Alphaproteobacteria</taxon>
        <taxon>Hyphomicrobiales</taxon>
        <taxon>Xanthobacteraceae</taxon>
        <taxon>Ancylobacter</taxon>
    </lineage>
</organism>
<feature type="domain" description="Major facilitator superfamily (MFS) profile" evidence="5">
    <location>
        <begin position="59"/>
        <end position="443"/>
    </location>
</feature>
<dbReference type="PROSITE" id="PS50850">
    <property type="entry name" value="MFS"/>
    <property type="match status" value="1"/>
</dbReference>
<feature type="transmembrane region" description="Helical" evidence="4">
    <location>
        <begin position="415"/>
        <end position="437"/>
    </location>
</feature>
<dbReference type="Gene3D" id="1.20.1250.20">
    <property type="entry name" value="MFS general substrate transporter like domains"/>
    <property type="match status" value="1"/>
</dbReference>
<sequence>MPPVGNARRTASRHGSYTVGHLDSRARRAQMAISQGFPPAGIANMTDRTDAAPTAGGFTFFLLALAAGLGAANLYYAQPLVALIGADIGLDETLASLVVTIGQVGYILGLLLLVPLGDIVENRRLIGSILICAAVGLGLAFVASEPALFLFAALVFGVGSVVAQVAVPFAAHLARPEERGRKVGSVVSGLMTGILLARPVSSLVAHFLGWRAVFLLAALLILALAVGLRIALPQRRPATTTGGGASYGALVASLWPLMRSQPILRRRAAYQAAMFCVFTLFWTAVPLLLASPQFGFGQEGIAIFALAGAASVFISPLAGWIADRGWSRAATGAALLLAIAGFLVTELGVATSSVVVLAIGAIVLDCAATANLVFGQRAIFMLAPEIRSRLNALYIATFFLGGALGSALASPLYEVAGWGSVTLAGSAIMILALLYYATEFRRG</sequence>
<dbReference type="SUPFAM" id="SSF103473">
    <property type="entry name" value="MFS general substrate transporter"/>
    <property type="match status" value="1"/>
</dbReference>
<keyword evidence="1 4" id="KW-0812">Transmembrane</keyword>
<dbReference type="HOGENOM" id="CLU_001265_23_0_5"/>
<reference evidence="6 7" key="1">
    <citation type="journal article" date="2012" name="Stand. Genomic Sci.">
        <title>Complete genome sequence of the facultatively chemolithoautotrophic and methylotrophic alpha Proteobacterium Starkeya novella type strain (ATCC 8093(T)).</title>
        <authorList>
            <person name="Kappler U."/>
            <person name="Davenport K."/>
            <person name="Beatson S."/>
            <person name="Lucas S."/>
            <person name="Lapidus A."/>
            <person name="Copeland A."/>
            <person name="Berry K.W."/>
            <person name="Glavina Del Rio T."/>
            <person name="Hammon N."/>
            <person name="Dalin E."/>
            <person name="Tice H."/>
            <person name="Pitluck S."/>
            <person name="Richardson P."/>
            <person name="Bruce D."/>
            <person name="Goodwin L.A."/>
            <person name="Han C."/>
            <person name="Tapia R."/>
            <person name="Detter J.C."/>
            <person name="Chang Y.J."/>
            <person name="Jeffries C.D."/>
            <person name="Land M."/>
            <person name="Hauser L."/>
            <person name="Kyrpides N.C."/>
            <person name="Goker M."/>
            <person name="Ivanova N."/>
            <person name="Klenk H.P."/>
            <person name="Woyke T."/>
        </authorList>
    </citation>
    <scope>NUCLEOTIDE SEQUENCE [LARGE SCALE GENOMIC DNA]</scope>
    <source>
        <strain evidence="7">ATCC 8093 / DSM 506 / JCM 20403 / CCM 1077 / IAM 12100 / NBRC 12443 / NCIMB 10456</strain>
    </source>
</reference>
<dbReference type="InterPro" id="IPR011701">
    <property type="entry name" value="MFS"/>
</dbReference>
<proteinExistence type="predicted"/>
<dbReference type="eggNOG" id="COG2814">
    <property type="taxonomic scope" value="Bacteria"/>
</dbReference>
<keyword evidence="2 4" id="KW-1133">Transmembrane helix</keyword>
<dbReference type="InterPro" id="IPR036259">
    <property type="entry name" value="MFS_trans_sf"/>
</dbReference>
<feature type="transmembrane region" description="Helical" evidence="4">
    <location>
        <begin position="149"/>
        <end position="171"/>
    </location>
</feature>
<evidence type="ECO:0000256" key="2">
    <source>
        <dbReference type="ARBA" id="ARBA00022989"/>
    </source>
</evidence>
<evidence type="ECO:0000256" key="4">
    <source>
        <dbReference type="SAM" id="Phobius"/>
    </source>
</evidence>
<feature type="transmembrane region" description="Helical" evidence="4">
    <location>
        <begin position="212"/>
        <end position="232"/>
    </location>
</feature>